<dbReference type="AlphaFoldDB" id="A0A9X4GZC7"/>
<evidence type="ECO:0000313" key="2">
    <source>
        <dbReference type="EMBL" id="MDF9408617.1"/>
    </source>
</evidence>
<dbReference type="InterPro" id="IPR007445">
    <property type="entry name" value="PilO"/>
</dbReference>
<feature type="transmembrane region" description="Helical" evidence="1">
    <location>
        <begin position="12"/>
        <end position="31"/>
    </location>
</feature>
<dbReference type="InterPro" id="IPR014717">
    <property type="entry name" value="Transl_elong_EF1B/ribsomal_bS6"/>
</dbReference>
<dbReference type="GO" id="GO:0043107">
    <property type="term" value="P:type IV pilus-dependent motility"/>
    <property type="evidence" value="ECO:0007669"/>
    <property type="project" value="InterPro"/>
</dbReference>
<proteinExistence type="predicted"/>
<gene>
    <name evidence="2" type="ORF">L7E55_09655</name>
</gene>
<keyword evidence="3" id="KW-1185">Reference proteome</keyword>
<reference evidence="2" key="1">
    <citation type="submission" date="2022-02" db="EMBL/GenBank/DDBJ databases">
        <authorList>
            <person name="Leng L."/>
        </authorList>
    </citation>
    <scope>NUCLEOTIDE SEQUENCE</scope>
    <source>
        <strain evidence="2">JI</strain>
    </source>
</reference>
<keyword evidence="1" id="KW-0812">Transmembrane</keyword>
<organism evidence="2 3">
    <name type="scientific">Pelotomaculum isophthalicicum JI</name>
    <dbReference type="NCBI Taxonomy" id="947010"/>
    <lineage>
        <taxon>Bacteria</taxon>
        <taxon>Bacillati</taxon>
        <taxon>Bacillota</taxon>
        <taxon>Clostridia</taxon>
        <taxon>Eubacteriales</taxon>
        <taxon>Desulfotomaculaceae</taxon>
        <taxon>Pelotomaculum</taxon>
    </lineage>
</organism>
<accession>A0A9X4GZC7</accession>
<sequence>MRQELQSGRRTILLVLGIVVLCLVFIKYVFMPQYHRQCENNDRIADLRSKYRAAVAAAESLQRETELAGKVTDQLNEYKVLFNNVMDDGMAFVYIALKAMEAQVEIVSVVPAAVHDKGTYLEYPVKFEVRGGYHEVCSFIREIESFPNLTEIRMFKITGYDNNMIRLPDAAQKKQKAMGEELLKIPPAKYGEVMATLDIVTYSCPSPVAGMHMEQITNWAVGRDNAFLMSAIRNKN</sequence>
<keyword evidence="1" id="KW-0472">Membrane</keyword>
<name>A0A9X4GZC7_9FIRM</name>
<dbReference type="GO" id="GO:0043683">
    <property type="term" value="P:type IV pilus assembly"/>
    <property type="evidence" value="ECO:0007669"/>
    <property type="project" value="InterPro"/>
</dbReference>
<dbReference type="RefSeq" id="WP_277443957.1">
    <property type="nucleotide sequence ID" value="NZ_JAKOAV010000016.1"/>
</dbReference>
<evidence type="ECO:0000313" key="3">
    <source>
        <dbReference type="Proteomes" id="UP001154312"/>
    </source>
</evidence>
<protein>
    <submittedName>
        <fullName evidence="2">Type 4a pilus biogenesis protein PilO</fullName>
    </submittedName>
</protein>
<comment type="caution">
    <text evidence="2">The sequence shown here is derived from an EMBL/GenBank/DDBJ whole genome shotgun (WGS) entry which is preliminary data.</text>
</comment>
<dbReference type="Proteomes" id="UP001154312">
    <property type="component" value="Unassembled WGS sequence"/>
</dbReference>
<dbReference type="EMBL" id="JAKOAV010000016">
    <property type="protein sequence ID" value="MDF9408617.1"/>
    <property type="molecule type" value="Genomic_DNA"/>
</dbReference>
<keyword evidence="1" id="KW-1133">Transmembrane helix</keyword>
<dbReference type="Pfam" id="PF04350">
    <property type="entry name" value="PilO"/>
    <property type="match status" value="1"/>
</dbReference>
<evidence type="ECO:0000256" key="1">
    <source>
        <dbReference type="SAM" id="Phobius"/>
    </source>
</evidence>
<dbReference type="Gene3D" id="3.30.70.60">
    <property type="match status" value="1"/>
</dbReference>